<evidence type="ECO:0000256" key="2">
    <source>
        <dbReference type="SAM" id="Phobius"/>
    </source>
</evidence>
<comment type="caution">
    <text evidence="3">The sequence shown here is derived from an EMBL/GenBank/DDBJ whole genome shotgun (WGS) entry which is preliminary data.</text>
</comment>
<gene>
    <name evidence="3" type="ORF">PXEA_LOCUS27805</name>
</gene>
<evidence type="ECO:0000256" key="1">
    <source>
        <dbReference type="SAM" id="MobiDB-lite"/>
    </source>
</evidence>
<protein>
    <recommendedName>
        <fullName evidence="5">Phorbol-ester/DAG-type domain-containing protein</fullName>
    </recommendedName>
</protein>
<evidence type="ECO:0008006" key="5">
    <source>
        <dbReference type="Google" id="ProtNLM"/>
    </source>
</evidence>
<proteinExistence type="predicted"/>
<name>A0A3S5BQB0_9PLAT</name>
<reference evidence="3" key="1">
    <citation type="submission" date="2018-11" db="EMBL/GenBank/DDBJ databases">
        <authorList>
            <consortium name="Pathogen Informatics"/>
        </authorList>
    </citation>
    <scope>NUCLEOTIDE SEQUENCE</scope>
</reference>
<feature type="compositionally biased region" description="Polar residues" evidence="1">
    <location>
        <begin position="238"/>
        <end position="247"/>
    </location>
</feature>
<accession>A0A3S5BQB0</accession>
<evidence type="ECO:0000313" key="4">
    <source>
        <dbReference type="Proteomes" id="UP000784294"/>
    </source>
</evidence>
<keyword evidence="2" id="KW-0812">Transmembrane</keyword>
<evidence type="ECO:0000313" key="3">
    <source>
        <dbReference type="EMBL" id="VEL34365.1"/>
    </source>
</evidence>
<dbReference type="EMBL" id="CAAALY010247518">
    <property type="protein sequence ID" value="VEL34365.1"/>
    <property type="molecule type" value="Genomic_DNA"/>
</dbReference>
<dbReference type="AlphaFoldDB" id="A0A3S5BQB0"/>
<feature type="compositionally biased region" description="Polar residues" evidence="1">
    <location>
        <begin position="175"/>
        <end position="197"/>
    </location>
</feature>
<dbReference type="Proteomes" id="UP000784294">
    <property type="component" value="Unassembled WGS sequence"/>
</dbReference>
<sequence>MSHQITGFNTLLAPFCYTLLHSSQEVAKRDAELELDSTSSASAPSLSSIQARPHLGCSLALHKICNTTNGHSFQLASALRRWGTICESCCGTLRATRALSCVVCGIVCHLSGNCLRGLTRRCPVPSTGCHLMLTSPRISTTGYPLLLEPLGLSSHRRQLQQFQQQVGARRTLIQKANSPDVESSRQTKWTRHNSSFLSAIGHGNERSRRRRTQSSDCGFTPTHPGSNSTPPLFHVISLTPQPYSPHSSRSELSDVCYRNRKPDLDTQNPKASSTGACSLAWDSSTHQQPTSRCRRLELARLACLSASLTRQAWRCAECLRSLAPVLATSAIQPLNSLAGSVVSGQRFDSSLVTRLTSSGVPILLGRRSFSLGSNSLAVGSGASGISENIVKVVSDTLQQQLPQMLFDPPVHTLPSWLPVPPHQPHLVNKALGLRCGRGLFKTGAYAPDLGPIQTHRDALVAAALLAAKQKLPTSSPKMPPPVAAVSSAADLVSLPSSMPPVSKTILDRRDKMPRLPGPAIFAEDENESSEVRITIIIIIIIIIILLIRLPVVLK</sequence>
<feature type="region of interest" description="Disordered" evidence="1">
    <location>
        <begin position="175"/>
        <end position="251"/>
    </location>
</feature>
<dbReference type="OrthoDB" id="1918044at2759"/>
<keyword evidence="4" id="KW-1185">Reference proteome</keyword>
<keyword evidence="2" id="KW-0472">Membrane</keyword>
<feature type="transmembrane region" description="Helical" evidence="2">
    <location>
        <begin position="533"/>
        <end position="553"/>
    </location>
</feature>
<keyword evidence="2" id="KW-1133">Transmembrane helix</keyword>
<organism evidence="3 4">
    <name type="scientific">Protopolystoma xenopodis</name>
    <dbReference type="NCBI Taxonomy" id="117903"/>
    <lineage>
        <taxon>Eukaryota</taxon>
        <taxon>Metazoa</taxon>
        <taxon>Spiralia</taxon>
        <taxon>Lophotrochozoa</taxon>
        <taxon>Platyhelminthes</taxon>
        <taxon>Monogenea</taxon>
        <taxon>Polyopisthocotylea</taxon>
        <taxon>Polystomatidea</taxon>
        <taxon>Polystomatidae</taxon>
        <taxon>Protopolystoma</taxon>
    </lineage>
</organism>